<keyword evidence="8 10" id="KW-1133">Transmembrane helix</keyword>
<evidence type="ECO:0000256" key="2">
    <source>
        <dbReference type="ARBA" id="ARBA00007891"/>
    </source>
</evidence>
<comment type="caution">
    <text evidence="11">The sequence shown here is derived from an EMBL/GenBank/DDBJ whole genome shotgun (WGS) entry which is preliminary data.</text>
</comment>
<dbReference type="GO" id="GO:0015031">
    <property type="term" value="P:protein transport"/>
    <property type="evidence" value="ECO:0007669"/>
    <property type="project" value="UniProtKB-KW"/>
</dbReference>
<evidence type="ECO:0000256" key="6">
    <source>
        <dbReference type="ARBA" id="ARBA00022892"/>
    </source>
</evidence>
<keyword evidence="3" id="KW-0813">Transport</keyword>
<dbReference type="Proteomes" id="UP000193560">
    <property type="component" value="Unassembled WGS sequence"/>
</dbReference>
<dbReference type="GO" id="GO:0031201">
    <property type="term" value="C:SNARE complex"/>
    <property type="evidence" value="ECO:0007669"/>
    <property type="project" value="TreeGrafter"/>
</dbReference>
<evidence type="ECO:0000256" key="4">
    <source>
        <dbReference type="ARBA" id="ARBA00022692"/>
    </source>
</evidence>
<proteinExistence type="inferred from homology"/>
<evidence type="ECO:0000256" key="3">
    <source>
        <dbReference type="ARBA" id="ARBA00022448"/>
    </source>
</evidence>
<keyword evidence="7" id="KW-0653">Protein transport</keyword>
<evidence type="ECO:0000256" key="8">
    <source>
        <dbReference type="ARBA" id="ARBA00022989"/>
    </source>
</evidence>
<comment type="similarity">
    <text evidence="2">Belongs to the USE1 family.</text>
</comment>
<sequence>MTREEETSNIEHVLQHHRQMHDEMTTDLGKMAHQLKLNSQNFGDILQKDDTLIRDAQKMVENNLGKMQTERQRLDKHYSKSWGTSFMNLGVVLFVCVMFVFVFFTIKFLPKA</sequence>
<feature type="transmembrane region" description="Helical" evidence="10">
    <location>
        <begin position="86"/>
        <end position="106"/>
    </location>
</feature>
<dbReference type="GO" id="GO:0006890">
    <property type="term" value="P:retrograde vesicle-mediated transport, Golgi to endoplasmic reticulum"/>
    <property type="evidence" value="ECO:0007669"/>
    <property type="project" value="TreeGrafter"/>
</dbReference>
<evidence type="ECO:0000256" key="7">
    <source>
        <dbReference type="ARBA" id="ARBA00022927"/>
    </source>
</evidence>
<gene>
    <name evidence="11" type="ORF">BCR42DRAFT_413590</name>
</gene>
<comment type="subcellular location">
    <subcellularLocation>
        <location evidence="1">Endoplasmic reticulum membrane</location>
        <topology evidence="1">Single-pass type IV membrane protein</topology>
    </subcellularLocation>
</comment>
<dbReference type="AlphaFoldDB" id="A0A1X2II27"/>
<keyword evidence="4 10" id="KW-0812">Transmembrane</keyword>
<dbReference type="PANTHER" id="PTHR13050">
    <property type="entry name" value="USE1-LIKE PROTEIN"/>
    <property type="match status" value="1"/>
</dbReference>
<name>A0A1X2II27_9FUNG</name>
<keyword evidence="12" id="KW-1185">Reference proteome</keyword>
<dbReference type="STRING" id="90262.A0A1X2II27"/>
<dbReference type="InterPro" id="IPR019150">
    <property type="entry name" value="Vesicle_transport_protein_Use1"/>
</dbReference>
<keyword evidence="5" id="KW-0256">Endoplasmic reticulum</keyword>
<dbReference type="GO" id="GO:0005484">
    <property type="term" value="F:SNAP receptor activity"/>
    <property type="evidence" value="ECO:0007669"/>
    <property type="project" value="TreeGrafter"/>
</dbReference>
<keyword evidence="6" id="KW-0931">ER-Golgi transport</keyword>
<keyword evidence="9 10" id="KW-0472">Membrane</keyword>
<dbReference type="CDD" id="cd15860">
    <property type="entry name" value="SNARE_USE1"/>
    <property type="match status" value="1"/>
</dbReference>
<organism evidence="11 12">
    <name type="scientific">Absidia repens</name>
    <dbReference type="NCBI Taxonomy" id="90262"/>
    <lineage>
        <taxon>Eukaryota</taxon>
        <taxon>Fungi</taxon>
        <taxon>Fungi incertae sedis</taxon>
        <taxon>Mucoromycota</taxon>
        <taxon>Mucoromycotina</taxon>
        <taxon>Mucoromycetes</taxon>
        <taxon>Mucorales</taxon>
        <taxon>Cunninghamellaceae</taxon>
        <taxon>Absidia</taxon>
    </lineage>
</organism>
<evidence type="ECO:0000256" key="10">
    <source>
        <dbReference type="SAM" id="Phobius"/>
    </source>
</evidence>
<evidence type="ECO:0000313" key="12">
    <source>
        <dbReference type="Proteomes" id="UP000193560"/>
    </source>
</evidence>
<protein>
    <submittedName>
        <fullName evidence="11">Vesicle transport protein</fullName>
    </submittedName>
</protein>
<accession>A0A1X2II27</accession>
<evidence type="ECO:0000313" key="11">
    <source>
        <dbReference type="EMBL" id="ORZ16943.1"/>
    </source>
</evidence>
<evidence type="ECO:0000256" key="1">
    <source>
        <dbReference type="ARBA" id="ARBA00004163"/>
    </source>
</evidence>
<dbReference type="GO" id="GO:0005789">
    <property type="term" value="C:endoplasmic reticulum membrane"/>
    <property type="evidence" value="ECO:0007669"/>
    <property type="project" value="UniProtKB-SubCell"/>
</dbReference>
<dbReference type="Pfam" id="PF09753">
    <property type="entry name" value="Use1"/>
    <property type="match status" value="1"/>
</dbReference>
<dbReference type="PANTHER" id="PTHR13050:SF7">
    <property type="entry name" value="VESICLE TRANSPORT PROTEIN USE1"/>
    <property type="match status" value="1"/>
</dbReference>
<evidence type="ECO:0000256" key="5">
    <source>
        <dbReference type="ARBA" id="ARBA00022824"/>
    </source>
</evidence>
<dbReference type="EMBL" id="MCGE01000010">
    <property type="protein sequence ID" value="ORZ16943.1"/>
    <property type="molecule type" value="Genomic_DNA"/>
</dbReference>
<reference evidence="11 12" key="1">
    <citation type="submission" date="2016-07" db="EMBL/GenBank/DDBJ databases">
        <title>Pervasive Adenine N6-methylation of Active Genes in Fungi.</title>
        <authorList>
            <consortium name="DOE Joint Genome Institute"/>
            <person name="Mondo S.J."/>
            <person name="Dannebaum R.O."/>
            <person name="Kuo R.C."/>
            <person name="Labutti K."/>
            <person name="Haridas S."/>
            <person name="Kuo A."/>
            <person name="Salamov A."/>
            <person name="Ahrendt S.R."/>
            <person name="Lipzen A."/>
            <person name="Sullivan W."/>
            <person name="Andreopoulos W.B."/>
            <person name="Clum A."/>
            <person name="Lindquist E."/>
            <person name="Daum C."/>
            <person name="Ramamoorthy G.K."/>
            <person name="Gryganskyi A."/>
            <person name="Culley D."/>
            <person name="Magnuson J.K."/>
            <person name="James T.Y."/>
            <person name="O'Malley M.A."/>
            <person name="Stajich J.E."/>
            <person name="Spatafora J.W."/>
            <person name="Visel A."/>
            <person name="Grigoriev I.V."/>
        </authorList>
    </citation>
    <scope>NUCLEOTIDE SEQUENCE [LARGE SCALE GENOMIC DNA]</scope>
    <source>
        <strain evidence="11 12">NRRL 1336</strain>
    </source>
</reference>
<dbReference type="OrthoDB" id="4506189at2759"/>
<evidence type="ECO:0000256" key="9">
    <source>
        <dbReference type="ARBA" id="ARBA00023136"/>
    </source>
</evidence>